<protein>
    <submittedName>
        <fullName evidence="9">Endospore germination permease</fullName>
    </submittedName>
</protein>
<evidence type="ECO:0000256" key="8">
    <source>
        <dbReference type="SAM" id="Phobius"/>
    </source>
</evidence>
<comment type="similarity">
    <text evidence="2">Belongs to the amino acid-polyamine-organocation (APC) superfamily. Spore germination protein (SGP) (TC 2.A.3.9) family.</text>
</comment>
<evidence type="ECO:0000256" key="2">
    <source>
        <dbReference type="ARBA" id="ARBA00007998"/>
    </source>
</evidence>
<keyword evidence="10" id="KW-1185">Reference proteome</keyword>
<reference evidence="9 10" key="1">
    <citation type="submission" date="2023-03" db="EMBL/GenBank/DDBJ databases">
        <title>Novel Species.</title>
        <authorList>
            <person name="Ma S."/>
        </authorList>
    </citation>
    <scope>NUCLEOTIDE SEQUENCE [LARGE SCALE GENOMIC DNA]</scope>
    <source>
        <strain evidence="9 10">LIND6LT2</strain>
    </source>
</reference>
<feature type="transmembrane region" description="Helical" evidence="8">
    <location>
        <begin position="36"/>
        <end position="57"/>
    </location>
</feature>
<evidence type="ECO:0000256" key="1">
    <source>
        <dbReference type="ARBA" id="ARBA00004141"/>
    </source>
</evidence>
<dbReference type="PANTHER" id="PTHR34975:SF2">
    <property type="entry name" value="SPORE GERMINATION PROTEIN A2"/>
    <property type="match status" value="1"/>
</dbReference>
<dbReference type="PANTHER" id="PTHR34975">
    <property type="entry name" value="SPORE GERMINATION PROTEIN A2"/>
    <property type="match status" value="1"/>
</dbReference>
<feature type="transmembrane region" description="Helical" evidence="8">
    <location>
        <begin position="171"/>
        <end position="201"/>
    </location>
</feature>
<evidence type="ECO:0000256" key="5">
    <source>
        <dbReference type="ARBA" id="ARBA00022692"/>
    </source>
</evidence>
<dbReference type="EMBL" id="CP121687">
    <property type="protein sequence ID" value="WZL70030.1"/>
    <property type="molecule type" value="Genomic_DNA"/>
</dbReference>
<gene>
    <name evidence="9" type="ORF">QBE51_00445</name>
</gene>
<keyword evidence="3" id="KW-0813">Transport</keyword>
<dbReference type="Proteomes" id="UP001486565">
    <property type="component" value="Chromosome"/>
</dbReference>
<evidence type="ECO:0000256" key="6">
    <source>
        <dbReference type="ARBA" id="ARBA00022989"/>
    </source>
</evidence>
<feature type="transmembrane region" description="Helical" evidence="8">
    <location>
        <begin position="111"/>
        <end position="130"/>
    </location>
</feature>
<feature type="transmembrane region" description="Helical" evidence="8">
    <location>
        <begin position="142"/>
        <end position="165"/>
    </location>
</feature>
<name>A0ABZ2Y3V8_9FIRM</name>
<evidence type="ECO:0000256" key="3">
    <source>
        <dbReference type="ARBA" id="ARBA00022448"/>
    </source>
</evidence>
<dbReference type="NCBIfam" id="TIGR00912">
    <property type="entry name" value="2A0309"/>
    <property type="match status" value="1"/>
</dbReference>
<evidence type="ECO:0000313" key="9">
    <source>
        <dbReference type="EMBL" id="WZL70030.1"/>
    </source>
</evidence>
<feature type="transmembrane region" description="Helical" evidence="8">
    <location>
        <begin position="213"/>
        <end position="234"/>
    </location>
</feature>
<comment type="subcellular location">
    <subcellularLocation>
        <location evidence="1">Membrane</location>
        <topology evidence="1">Multi-pass membrane protein</topology>
    </subcellularLocation>
</comment>
<evidence type="ECO:0000256" key="7">
    <source>
        <dbReference type="ARBA" id="ARBA00023136"/>
    </source>
</evidence>
<organism evidence="9 10">
    <name type="scientific">Defluviitalea saccharophila</name>
    <dbReference type="NCBI Taxonomy" id="879970"/>
    <lineage>
        <taxon>Bacteria</taxon>
        <taxon>Bacillati</taxon>
        <taxon>Bacillota</taxon>
        <taxon>Clostridia</taxon>
        <taxon>Lachnospirales</taxon>
        <taxon>Defluviitaleaceae</taxon>
        <taxon>Defluviitalea</taxon>
    </lineage>
</organism>
<keyword evidence="4" id="KW-0309">Germination</keyword>
<feature type="transmembrane region" description="Helical" evidence="8">
    <location>
        <begin position="267"/>
        <end position="287"/>
    </location>
</feature>
<evidence type="ECO:0000256" key="4">
    <source>
        <dbReference type="ARBA" id="ARBA00022544"/>
    </source>
</evidence>
<keyword evidence="6 8" id="KW-1133">Transmembrane helix</keyword>
<dbReference type="RefSeq" id="WP_341876992.1">
    <property type="nucleotide sequence ID" value="NZ_CP121687.1"/>
</dbReference>
<sequence>MVKEEITQKEAICLLINFIMGSTLIMGIGTNAKNDAWLVGIFGLLMSIPVIVIYARIIQLFPGKNLYDIIYLLFGKYLGALALILYVWYAFHLGALVVRNFGEFLNSVTMPETPMFITMLSLILICIYGVRLGVEVLSRTSAYLLPIMIFIIIVVQLLGITQIRFENIQPVLYYGLVPVIKVGFSAFAFPFAETVIFLGVLGNLQPKKSSYKVYFSGLLVAGSIIIILVLRNIFVLGCQLPNFYFPSHVAVSRIQIGDFLQRIEVTVAFIFVVGVFIKTSLCLLFTCKGIAKLFHLNDYRSIVMQTGLLMVCLAYILYDDIMDMHFWAFNVYKYYAFPFQVILPMLIFITAEFKIKKEQKKKVK</sequence>
<proteinExistence type="inferred from homology"/>
<keyword evidence="5 8" id="KW-0812">Transmembrane</keyword>
<feature type="transmembrane region" description="Helical" evidence="8">
    <location>
        <begin position="299"/>
        <end position="318"/>
    </location>
</feature>
<keyword evidence="7 8" id="KW-0472">Membrane</keyword>
<feature type="transmembrane region" description="Helical" evidence="8">
    <location>
        <begin position="334"/>
        <end position="355"/>
    </location>
</feature>
<dbReference type="InterPro" id="IPR004761">
    <property type="entry name" value="Spore_GerAB"/>
</dbReference>
<accession>A0ABZ2Y3V8</accession>
<evidence type="ECO:0000313" key="10">
    <source>
        <dbReference type="Proteomes" id="UP001486565"/>
    </source>
</evidence>
<feature type="transmembrane region" description="Helical" evidence="8">
    <location>
        <begin position="12"/>
        <end position="30"/>
    </location>
</feature>
<dbReference type="Pfam" id="PF03845">
    <property type="entry name" value="Spore_permease"/>
    <property type="match status" value="1"/>
</dbReference>
<feature type="transmembrane region" description="Helical" evidence="8">
    <location>
        <begin position="69"/>
        <end position="91"/>
    </location>
</feature>